<comment type="subcellular location">
    <subcellularLocation>
        <location evidence="1">Cell membrane</location>
        <topology evidence="1">Multi-pass membrane protein</topology>
    </subcellularLocation>
</comment>
<keyword evidence="5 6" id="KW-0472">Membrane</keyword>
<feature type="transmembrane region" description="Helical" evidence="6">
    <location>
        <begin position="274"/>
        <end position="292"/>
    </location>
</feature>
<feature type="transmembrane region" description="Helical" evidence="6">
    <location>
        <begin position="298"/>
        <end position="318"/>
    </location>
</feature>
<accession>A0ABZ2YC01</accession>
<evidence type="ECO:0000313" key="7">
    <source>
        <dbReference type="EMBL" id="WZL76531.1"/>
    </source>
</evidence>
<sequence length="323" mass="34120">MVQRTERVRVVRSKSMFLSSYGTIIALFIVFVAFSLLSPGVFPTLRNLLNITRQISLLAIIATGATIIMTVGEFDLSIGAMASFGGVLATGLVVSGMAIPLAILLTLFFAFLFGLGNGYLVTRFGVFSFIATLSSGTMLSGLTFWYTGGATIFGGIPEPFLWLGQGMLGPLPVPTLLMFLVVALFWFLLSYTEFGRRLYAIGGNPVAAELSGVRVARDKTFAFGYTALLAASAGVILASRLGSAHPTAGGSLFLPSYAAVFLGMTTVRGGFPNAWGTFLGSLMIGIIANGLTILNVPFYLQDIVTGAIVIMAVVFQSLGKIAL</sequence>
<proteinExistence type="predicted"/>
<evidence type="ECO:0000256" key="6">
    <source>
        <dbReference type="SAM" id="Phobius"/>
    </source>
</evidence>
<evidence type="ECO:0000256" key="2">
    <source>
        <dbReference type="ARBA" id="ARBA00022475"/>
    </source>
</evidence>
<name>A0ABZ2YC01_9BACT</name>
<keyword evidence="2" id="KW-1003">Cell membrane</keyword>
<feature type="transmembrane region" description="Helical" evidence="6">
    <location>
        <begin position="54"/>
        <end position="72"/>
    </location>
</feature>
<feature type="transmembrane region" description="Helical" evidence="6">
    <location>
        <begin position="167"/>
        <end position="189"/>
    </location>
</feature>
<evidence type="ECO:0000256" key="4">
    <source>
        <dbReference type="ARBA" id="ARBA00022989"/>
    </source>
</evidence>
<dbReference type="RefSeq" id="WP_369018695.1">
    <property type="nucleotide sequence ID" value="NZ_CP121689.1"/>
</dbReference>
<dbReference type="CDD" id="cd06579">
    <property type="entry name" value="TM_PBP1_transp_AraH_like"/>
    <property type="match status" value="1"/>
</dbReference>
<keyword evidence="4 6" id="KW-1133">Transmembrane helix</keyword>
<feature type="transmembrane region" description="Helical" evidence="6">
    <location>
        <begin position="124"/>
        <end position="147"/>
    </location>
</feature>
<feature type="transmembrane region" description="Helical" evidence="6">
    <location>
        <begin position="248"/>
        <end position="267"/>
    </location>
</feature>
<dbReference type="InterPro" id="IPR001851">
    <property type="entry name" value="ABC_transp_permease"/>
</dbReference>
<feature type="transmembrane region" description="Helical" evidence="6">
    <location>
        <begin position="84"/>
        <end position="112"/>
    </location>
</feature>
<keyword evidence="3 6" id="KW-0812">Transmembrane</keyword>
<reference evidence="7 8" key="1">
    <citation type="submission" date="2023-03" db="EMBL/GenBank/DDBJ databases">
        <title>Novel Species.</title>
        <authorList>
            <person name="Ma S."/>
        </authorList>
    </citation>
    <scope>NUCLEOTIDE SEQUENCE [LARGE SCALE GENOMIC DNA]</scope>
    <source>
        <strain evidence="7 8">B11</strain>
    </source>
</reference>
<organism evidence="7 8">
    <name type="scientific">Thermatribacter velox</name>
    <dbReference type="NCBI Taxonomy" id="3039681"/>
    <lineage>
        <taxon>Bacteria</taxon>
        <taxon>Pseudomonadati</taxon>
        <taxon>Atribacterota</taxon>
        <taxon>Atribacteria</taxon>
        <taxon>Atribacterales</taxon>
        <taxon>Thermatribacteraceae</taxon>
        <taxon>Thermatribacter</taxon>
    </lineage>
</organism>
<dbReference type="EMBL" id="CP121689">
    <property type="protein sequence ID" value="WZL76531.1"/>
    <property type="molecule type" value="Genomic_DNA"/>
</dbReference>
<evidence type="ECO:0000313" key="8">
    <source>
        <dbReference type="Proteomes" id="UP001461341"/>
    </source>
</evidence>
<dbReference type="Pfam" id="PF02653">
    <property type="entry name" value="BPD_transp_2"/>
    <property type="match status" value="1"/>
</dbReference>
<gene>
    <name evidence="7" type="ORF">QBE54_02015</name>
</gene>
<evidence type="ECO:0000256" key="5">
    <source>
        <dbReference type="ARBA" id="ARBA00023136"/>
    </source>
</evidence>
<dbReference type="PANTHER" id="PTHR32196">
    <property type="entry name" value="ABC TRANSPORTER PERMEASE PROTEIN YPHD-RELATED-RELATED"/>
    <property type="match status" value="1"/>
</dbReference>
<evidence type="ECO:0000256" key="3">
    <source>
        <dbReference type="ARBA" id="ARBA00022692"/>
    </source>
</evidence>
<protein>
    <submittedName>
        <fullName evidence="7">ABC transporter permease</fullName>
    </submittedName>
</protein>
<dbReference type="PANTHER" id="PTHR32196:SF72">
    <property type="entry name" value="RIBOSE IMPORT PERMEASE PROTEIN RBSC"/>
    <property type="match status" value="1"/>
</dbReference>
<feature type="transmembrane region" description="Helical" evidence="6">
    <location>
        <begin position="20"/>
        <end position="42"/>
    </location>
</feature>
<evidence type="ECO:0000256" key="1">
    <source>
        <dbReference type="ARBA" id="ARBA00004651"/>
    </source>
</evidence>
<dbReference type="Proteomes" id="UP001461341">
    <property type="component" value="Chromosome"/>
</dbReference>
<keyword evidence="8" id="KW-1185">Reference proteome</keyword>
<feature type="transmembrane region" description="Helical" evidence="6">
    <location>
        <begin position="221"/>
        <end position="242"/>
    </location>
</feature>